<dbReference type="Proteomes" id="UP000005953">
    <property type="component" value="Unassembled WGS sequence"/>
</dbReference>
<dbReference type="OrthoDB" id="9805159at2"/>
<keyword evidence="2" id="KW-0326">Glycosidase</keyword>
<keyword evidence="5" id="KW-1185">Reference proteome</keyword>
<evidence type="ECO:0000259" key="3">
    <source>
        <dbReference type="SMART" id="SM00642"/>
    </source>
</evidence>
<dbReference type="SUPFAM" id="SSF51445">
    <property type="entry name" value="(Trans)glycosidases"/>
    <property type="match status" value="1"/>
</dbReference>
<gene>
    <name evidence="4" type="ORF">MED297_17777</name>
</gene>
<dbReference type="InterPro" id="IPR017853">
    <property type="entry name" value="GH"/>
</dbReference>
<reference evidence="4 5" key="1">
    <citation type="submission" date="2006-02" db="EMBL/GenBank/DDBJ databases">
        <authorList>
            <person name="Pinhassi J."/>
            <person name="Pedros-Alio C."/>
            <person name="Ferriera S."/>
            <person name="Johnson J."/>
            <person name="Kravitz S."/>
            <person name="Halpern A."/>
            <person name="Remington K."/>
            <person name="Beeson K."/>
            <person name="Tran B."/>
            <person name="Rogers Y.-H."/>
            <person name="Friedman R."/>
            <person name="Venter J.C."/>
        </authorList>
    </citation>
    <scope>NUCLEOTIDE SEQUENCE [LARGE SCALE GENOMIC DNA]</scope>
    <source>
        <strain evidence="4 5">MED297</strain>
    </source>
</reference>
<accession>A4BHB8</accession>
<dbReference type="EMBL" id="AAOE01000020">
    <property type="protein sequence ID" value="EAR08466.1"/>
    <property type="molecule type" value="Genomic_DNA"/>
</dbReference>
<evidence type="ECO:0000256" key="1">
    <source>
        <dbReference type="ARBA" id="ARBA00022801"/>
    </source>
</evidence>
<protein>
    <submittedName>
        <fullName evidence="4">Glycosyl hydrolase, family 13</fullName>
    </submittedName>
</protein>
<dbReference type="RefSeq" id="WP_008043984.1">
    <property type="nucleotide sequence ID" value="NZ_CH724150.1"/>
</dbReference>
<dbReference type="PANTHER" id="PTHR10357:SF210">
    <property type="entry name" value="MALTODEXTRIN GLUCOSIDASE"/>
    <property type="match status" value="1"/>
</dbReference>
<evidence type="ECO:0000313" key="4">
    <source>
        <dbReference type="EMBL" id="EAR08466.1"/>
    </source>
</evidence>
<dbReference type="Pfam" id="PF00128">
    <property type="entry name" value="Alpha-amylase"/>
    <property type="match status" value="1"/>
</dbReference>
<dbReference type="AlphaFoldDB" id="A4BHB8"/>
<sequence length="479" mass="54437">MTAINTPDWVKSAVFYQVFPDRFARGKQHQPPAGITFKDWGADPAEQGFQGGDLYGVAEHLDDIQALGVTALYLNPIFSSASNHRYHTFDYRQVDPLLGGDEALRFLLDEAHRRGMKVMLDGVFNHASRGFWAFHHILENGPESPYLDWFHIEDFPLNPYPKDSDEALNYRAWWDLPALPKFNTDNPGVREYLFSVAEQWIRFGIDGWRLDVPGDIDDDTFWQEFRRRVKGLNPDAYICGEIWGQAERWLQGDQFDAVMNYPMGTAALSYFGASTIREGYQQNEYDIAALDAEDFCTRIDTVQGWYHRDINAVQLNLIDSHDTPRAMWLVQENEAAVGLALSFLLLMPGAPCLYYGTEIGMSGGNDPDCRGAYPWDDPDQWKPAIGETFKAMAKIRQSEFFHTDAEVTLTALTNDVLLLERVSSKGRLVAFINRGQEATVSVPEHLNNLFALSETAEKSKHRLKDDIQLKKNATEVFVS</sequence>
<name>A4BHB8_9GAMM</name>
<dbReference type="PANTHER" id="PTHR10357">
    <property type="entry name" value="ALPHA-AMYLASE FAMILY MEMBER"/>
    <property type="match status" value="1"/>
</dbReference>
<feature type="domain" description="Glycosyl hydrolase family 13 catalytic" evidence="3">
    <location>
        <begin position="17"/>
        <end position="396"/>
    </location>
</feature>
<dbReference type="STRING" id="314283.MED297_17777"/>
<dbReference type="HOGENOM" id="CLU_006462_6_3_6"/>
<dbReference type="SMART" id="SM00642">
    <property type="entry name" value="Aamy"/>
    <property type="match status" value="1"/>
</dbReference>
<dbReference type="GO" id="GO:0016798">
    <property type="term" value="F:hydrolase activity, acting on glycosyl bonds"/>
    <property type="evidence" value="ECO:0007669"/>
    <property type="project" value="UniProtKB-KW"/>
</dbReference>
<proteinExistence type="predicted"/>
<dbReference type="InterPro" id="IPR006047">
    <property type="entry name" value="GH13_cat_dom"/>
</dbReference>
<dbReference type="GO" id="GO:0005975">
    <property type="term" value="P:carbohydrate metabolic process"/>
    <property type="evidence" value="ECO:0007669"/>
    <property type="project" value="InterPro"/>
</dbReference>
<keyword evidence="1 4" id="KW-0378">Hydrolase</keyword>
<dbReference type="CDD" id="cd11338">
    <property type="entry name" value="AmyAc_CMD"/>
    <property type="match status" value="1"/>
</dbReference>
<organism evidence="4 5">
    <name type="scientific">Reinekea blandensis MED297</name>
    <dbReference type="NCBI Taxonomy" id="314283"/>
    <lineage>
        <taxon>Bacteria</taxon>
        <taxon>Pseudomonadati</taxon>
        <taxon>Pseudomonadota</taxon>
        <taxon>Gammaproteobacteria</taxon>
        <taxon>Oceanospirillales</taxon>
        <taxon>Saccharospirillaceae</taxon>
        <taxon>Reinekea</taxon>
    </lineage>
</organism>
<evidence type="ECO:0000313" key="5">
    <source>
        <dbReference type="Proteomes" id="UP000005953"/>
    </source>
</evidence>
<comment type="caution">
    <text evidence="4">The sequence shown here is derived from an EMBL/GenBank/DDBJ whole genome shotgun (WGS) entry which is preliminary data.</text>
</comment>
<evidence type="ECO:0000256" key="2">
    <source>
        <dbReference type="ARBA" id="ARBA00023295"/>
    </source>
</evidence>
<dbReference type="Gene3D" id="3.20.20.80">
    <property type="entry name" value="Glycosidases"/>
    <property type="match status" value="1"/>
</dbReference>